<sequence>MGVVETLAFGKIARRHGTVTEAALDLSFVKPHVASDEPVNGVKRLPEITSCSL</sequence>
<name>A0A9D4CWQ0_DREPO</name>
<proteinExistence type="predicted"/>
<protein>
    <submittedName>
        <fullName evidence="1">Uncharacterized protein</fullName>
    </submittedName>
</protein>
<reference evidence="1" key="2">
    <citation type="submission" date="2020-11" db="EMBL/GenBank/DDBJ databases">
        <authorList>
            <person name="McCartney M.A."/>
            <person name="Auch B."/>
            <person name="Kono T."/>
            <person name="Mallez S."/>
            <person name="Becker A."/>
            <person name="Gohl D.M."/>
            <person name="Silverstein K.A.T."/>
            <person name="Koren S."/>
            <person name="Bechman K.B."/>
            <person name="Herman A."/>
            <person name="Abrahante J.E."/>
            <person name="Garbe J."/>
        </authorList>
    </citation>
    <scope>NUCLEOTIDE SEQUENCE</scope>
    <source>
        <strain evidence="1">Duluth1</strain>
        <tissue evidence="1">Whole animal</tissue>
    </source>
</reference>
<dbReference type="EMBL" id="JAIWYP010000011">
    <property type="protein sequence ID" value="KAH3733416.1"/>
    <property type="molecule type" value="Genomic_DNA"/>
</dbReference>
<gene>
    <name evidence="1" type="ORF">DPMN_039843</name>
</gene>
<dbReference type="Proteomes" id="UP000828390">
    <property type="component" value="Unassembled WGS sequence"/>
</dbReference>
<evidence type="ECO:0000313" key="1">
    <source>
        <dbReference type="EMBL" id="KAH3733416.1"/>
    </source>
</evidence>
<organism evidence="1 2">
    <name type="scientific">Dreissena polymorpha</name>
    <name type="common">Zebra mussel</name>
    <name type="synonym">Mytilus polymorpha</name>
    <dbReference type="NCBI Taxonomy" id="45954"/>
    <lineage>
        <taxon>Eukaryota</taxon>
        <taxon>Metazoa</taxon>
        <taxon>Spiralia</taxon>
        <taxon>Lophotrochozoa</taxon>
        <taxon>Mollusca</taxon>
        <taxon>Bivalvia</taxon>
        <taxon>Autobranchia</taxon>
        <taxon>Heteroconchia</taxon>
        <taxon>Euheterodonta</taxon>
        <taxon>Imparidentia</taxon>
        <taxon>Neoheterodontei</taxon>
        <taxon>Myida</taxon>
        <taxon>Dreissenoidea</taxon>
        <taxon>Dreissenidae</taxon>
        <taxon>Dreissena</taxon>
    </lineage>
</organism>
<accession>A0A9D4CWQ0</accession>
<keyword evidence="2" id="KW-1185">Reference proteome</keyword>
<dbReference type="AlphaFoldDB" id="A0A9D4CWQ0"/>
<reference evidence="1" key="1">
    <citation type="journal article" date="2019" name="bioRxiv">
        <title>The Genome of the Zebra Mussel, Dreissena polymorpha: A Resource for Invasive Species Research.</title>
        <authorList>
            <person name="McCartney M.A."/>
            <person name="Auch B."/>
            <person name="Kono T."/>
            <person name="Mallez S."/>
            <person name="Zhang Y."/>
            <person name="Obille A."/>
            <person name="Becker A."/>
            <person name="Abrahante J.E."/>
            <person name="Garbe J."/>
            <person name="Badalamenti J.P."/>
            <person name="Herman A."/>
            <person name="Mangelson H."/>
            <person name="Liachko I."/>
            <person name="Sullivan S."/>
            <person name="Sone E.D."/>
            <person name="Koren S."/>
            <person name="Silverstein K.A.T."/>
            <person name="Beckman K.B."/>
            <person name="Gohl D.M."/>
        </authorList>
    </citation>
    <scope>NUCLEOTIDE SEQUENCE</scope>
    <source>
        <strain evidence="1">Duluth1</strain>
        <tissue evidence="1">Whole animal</tissue>
    </source>
</reference>
<comment type="caution">
    <text evidence="1">The sequence shown here is derived from an EMBL/GenBank/DDBJ whole genome shotgun (WGS) entry which is preliminary data.</text>
</comment>
<evidence type="ECO:0000313" key="2">
    <source>
        <dbReference type="Proteomes" id="UP000828390"/>
    </source>
</evidence>